<protein>
    <submittedName>
        <fullName evidence="1">Uncharacterized protein</fullName>
    </submittedName>
</protein>
<evidence type="ECO:0000313" key="1">
    <source>
        <dbReference type="EMBL" id="OGY54274.1"/>
    </source>
</evidence>
<evidence type="ECO:0000313" key="2">
    <source>
        <dbReference type="Proteomes" id="UP000178122"/>
    </source>
</evidence>
<name>A0A1G1YPP0_9BACT</name>
<accession>A0A1G1YPP0</accession>
<reference evidence="1 2" key="1">
    <citation type="journal article" date="2016" name="Nat. Commun.">
        <title>Thousands of microbial genomes shed light on interconnected biogeochemical processes in an aquifer system.</title>
        <authorList>
            <person name="Anantharaman K."/>
            <person name="Brown C.T."/>
            <person name="Hug L.A."/>
            <person name="Sharon I."/>
            <person name="Castelle C.J."/>
            <person name="Probst A.J."/>
            <person name="Thomas B.C."/>
            <person name="Singh A."/>
            <person name="Wilkins M.J."/>
            <person name="Karaoz U."/>
            <person name="Brodie E.L."/>
            <person name="Williams K.H."/>
            <person name="Hubbard S.S."/>
            <person name="Banfield J.F."/>
        </authorList>
    </citation>
    <scope>NUCLEOTIDE SEQUENCE [LARGE SCALE GENOMIC DNA]</scope>
</reference>
<dbReference type="Proteomes" id="UP000178122">
    <property type="component" value="Unassembled WGS sequence"/>
</dbReference>
<gene>
    <name evidence="1" type="ORF">A2912_04515</name>
</gene>
<sequence>MIWSFPATVKARAYSSWPAKERDILPLFLDILYKLDQDVRCSVAQMRFAVKSPFSAALFAEGILTPEKIENASNIQVGSLPAKLVTEVKFSFLGSIDIVIQAGEAVFEKDSAGTPYWFLPFRHDGGIAFDPNKPKIFALVW</sequence>
<proteinExistence type="predicted"/>
<dbReference type="EMBL" id="MHIN01000033">
    <property type="protein sequence ID" value="OGY54274.1"/>
    <property type="molecule type" value="Genomic_DNA"/>
</dbReference>
<comment type="caution">
    <text evidence="1">The sequence shown here is derived from an EMBL/GenBank/DDBJ whole genome shotgun (WGS) entry which is preliminary data.</text>
</comment>
<dbReference type="AlphaFoldDB" id="A0A1G1YPP0"/>
<organism evidence="1 2">
    <name type="scientific">Candidatus Buchananbacteria bacterium RIFCSPLOWO2_01_FULL_40_23b</name>
    <dbReference type="NCBI Taxonomy" id="1797544"/>
    <lineage>
        <taxon>Bacteria</taxon>
        <taxon>Candidatus Buchananiibacteriota</taxon>
    </lineage>
</organism>